<dbReference type="EMBL" id="JADFTS010000001">
    <property type="protein sequence ID" value="KAF9625023.1"/>
    <property type="molecule type" value="Genomic_DNA"/>
</dbReference>
<keyword evidence="3" id="KW-1185">Reference proteome</keyword>
<proteinExistence type="predicted"/>
<dbReference type="OrthoDB" id="198652at2759"/>
<comment type="caution">
    <text evidence="2">The sequence shown here is derived from an EMBL/GenBank/DDBJ whole genome shotgun (WGS) entry which is preliminary data.</text>
</comment>
<evidence type="ECO:0000256" key="1">
    <source>
        <dbReference type="SAM" id="MobiDB-lite"/>
    </source>
</evidence>
<dbReference type="Proteomes" id="UP000631114">
    <property type="component" value="Unassembled WGS sequence"/>
</dbReference>
<gene>
    <name evidence="2" type="ORF">IFM89_017072</name>
</gene>
<evidence type="ECO:0000313" key="2">
    <source>
        <dbReference type="EMBL" id="KAF9625023.1"/>
    </source>
</evidence>
<name>A0A835IX92_9MAGN</name>
<accession>A0A835IX92</accession>
<dbReference type="AlphaFoldDB" id="A0A835IX92"/>
<feature type="region of interest" description="Disordered" evidence="1">
    <location>
        <begin position="302"/>
        <end position="337"/>
    </location>
</feature>
<organism evidence="2 3">
    <name type="scientific">Coptis chinensis</name>
    <dbReference type="NCBI Taxonomy" id="261450"/>
    <lineage>
        <taxon>Eukaryota</taxon>
        <taxon>Viridiplantae</taxon>
        <taxon>Streptophyta</taxon>
        <taxon>Embryophyta</taxon>
        <taxon>Tracheophyta</taxon>
        <taxon>Spermatophyta</taxon>
        <taxon>Magnoliopsida</taxon>
        <taxon>Ranunculales</taxon>
        <taxon>Ranunculaceae</taxon>
        <taxon>Coptidoideae</taxon>
        <taxon>Coptis</taxon>
    </lineage>
</organism>
<sequence>MVRTPCTDPVVEPVIEEENTEAEGLGMGNFVDASYGVHEVVACDLNEDEENHMGILNHHLFLNPIWGRVNHSLVHLNLPVRLTCITFYFSFTSISAGDVQESENVRKLPILIDIDGVVVGDNASDGILVFGSLIRAHYPLVTPIGGLYILNSRIRYGKWVLRKDILNKFETLEEQIAACPAGIDPNHWEQFVIYENTSEELVEDAQKKRKSATSSGRGGATHLDFDNDELTEVLGADKKSRTRGISSSLSKKQLKRTSIAKVMLAQARSSSNSEFKGEMSEMKSSIARVEGVLMDMLKLVTNNGMSNSQPPHGDTTPGTDVGSNSVRHPNSHRLSQYDANGSKARTLEQSIEIHVIRHGVKKPGGSVKTLKNTLVVKPHCLSW</sequence>
<evidence type="ECO:0000313" key="3">
    <source>
        <dbReference type="Proteomes" id="UP000631114"/>
    </source>
</evidence>
<reference evidence="2 3" key="1">
    <citation type="submission" date="2020-10" db="EMBL/GenBank/DDBJ databases">
        <title>The Coptis chinensis genome and diversification of protoberbering-type alkaloids.</title>
        <authorList>
            <person name="Wang B."/>
            <person name="Shu S."/>
            <person name="Song C."/>
            <person name="Liu Y."/>
        </authorList>
    </citation>
    <scope>NUCLEOTIDE SEQUENCE [LARGE SCALE GENOMIC DNA]</scope>
    <source>
        <strain evidence="2">HL-2020</strain>
        <tissue evidence="2">Leaf</tissue>
    </source>
</reference>
<feature type="region of interest" description="Disordered" evidence="1">
    <location>
        <begin position="204"/>
        <end position="223"/>
    </location>
</feature>
<protein>
    <submittedName>
        <fullName evidence="2">Uncharacterized protein</fullName>
    </submittedName>
</protein>